<dbReference type="PANTHER" id="PTHR11228:SF7">
    <property type="entry name" value="PQQA PEPTIDE CYCLASE"/>
    <property type="match status" value="1"/>
</dbReference>
<dbReference type="SUPFAM" id="SSF102114">
    <property type="entry name" value="Radical SAM enzymes"/>
    <property type="match status" value="1"/>
</dbReference>
<protein>
    <submittedName>
        <fullName evidence="1">Radical SAM protein</fullName>
    </submittedName>
</protein>
<dbReference type="Gene3D" id="3.20.20.70">
    <property type="entry name" value="Aldolase class I"/>
    <property type="match status" value="1"/>
</dbReference>
<keyword evidence="2" id="KW-1185">Reference proteome</keyword>
<gene>
    <name evidence="1" type="ORF">HGB38_18765</name>
</gene>
<dbReference type="PANTHER" id="PTHR11228">
    <property type="entry name" value="RADICAL SAM DOMAIN PROTEIN"/>
    <property type="match status" value="1"/>
</dbReference>
<dbReference type="InterPro" id="IPR050377">
    <property type="entry name" value="Radical_SAM_PqqE_MftC-like"/>
</dbReference>
<dbReference type="AlphaFoldDB" id="A0A7X6L5W1"/>
<accession>A0A7X6L5W1</accession>
<dbReference type="InterPro" id="IPR013785">
    <property type="entry name" value="Aldolase_TIM"/>
</dbReference>
<sequence>MCNFRCPYCVSVGDYSKSNKFDWAEDTDIAEFDAIVRWIGSRPAPVEVRLATLGEPFASRDFLTGASWLTQQEQVRFVELLTNGALLKRRLPALAETADMSKVSLWITHHHTEIAVDRFIENAKFAQDEYGCFVVVNALLFPGNRDAVAELRIAAEQAGLRFNLDIGYDPAQHEAFGPPSESVPILQEPGGADSAVATGVDPHMLRLNLTALDEPRGKACSAGHDYIYIGIDGEVYPCSRYYVLKKNRLGNVLDPDFDLALRPSQWALCDALAGCCNKEDFLNLALSRHVGERREPSLGWTSR</sequence>
<dbReference type="Proteomes" id="UP000540698">
    <property type="component" value="Unassembled WGS sequence"/>
</dbReference>
<evidence type="ECO:0000313" key="1">
    <source>
        <dbReference type="EMBL" id="NKY28250.1"/>
    </source>
</evidence>
<dbReference type="InterPro" id="IPR058240">
    <property type="entry name" value="rSAM_sf"/>
</dbReference>
<comment type="caution">
    <text evidence="1">The sequence shown here is derived from an EMBL/GenBank/DDBJ whole genome shotgun (WGS) entry which is preliminary data.</text>
</comment>
<name>A0A7X6L5W1_9NOCA</name>
<reference evidence="1 2" key="1">
    <citation type="submission" date="2020-04" db="EMBL/GenBank/DDBJ databases">
        <title>MicrobeNet Type strains.</title>
        <authorList>
            <person name="Nicholson A.C."/>
        </authorList>
    </citation>
    <scope>NUCLEOTIDE SEQUENCE [LARGE SCALE GENOMIC DNA]</scope>
    <source>
        <strain evidence="1 2">DSM 44956</strain>
    </source>
</reference>
<dbReference type="EMBL" id="JAAXOS010000008">
    <property type="protein sequence ID" value="NKY28250.1"/>
    <property type="molecule type" value="Genomic_DNA"/>
</dbReference>
<organism evidence="1 2">
    <name type="scientific">Nocardia gamkensis</name>
    <dbReference type="NCBI Taxonomy" id="352869"/>
    <lineage>
        <taxon>Bacteria</taxon>
        <taxon>Bacillati</taxon>
        <taxon>Actinomycetota</taxon>
        <taxon>Actinomycetes</taxon>
        <taxon>Mycobacteriales</taxon>
        <taxon>Nocardiaceae</taxon>
        <taxon>Nocardia</taxon>
    </lineage>
</organism>
<evidence type="ECO:0000313" key="2">
    <source>
        <dbReference type="Proteomes" id="UP000540698"/>
    </source>
</evidence>
<proteinExistence type="predicted"/>